<dbReference type="Proteomes" id="UP000486760">
    <property type="component" value="Unassembled WGS sequence"/>
</dbReference>
<proteinExistence type="predicted"/>
<dbReference type="InterPro" id="IPR001128">
    <property type="entry name" value="Cyt_P450"/>
</dbReference>
<organism evidence="2 3">
    <name type="scientific">Billgrantia pellis</name>
    <dbReference type="NCBI Taxonomy" id="2606936"/>
    <lineage>
        <taxon>Bacteria</taxon>
        <taxon>Pseudomonadati</taxon>
        <taxon>Pseudomonadota</taxon>
        <taxon>Gammaproteobacteria</taxon>
        <taxon>Oceanospirillales</taxon>
        <taxon>Halomonadaceae</taxon>
        <taxon>Billgrantia</taxon>
    </lineage>
</organism>
<dbReference type="InterPro" id="IPR002401">
    <property type="entry name" value="Cyt_P450_E_grp-I"/>
</dbReference>
<dbReference type="SUPFAM" id="SSF48264">
    <property type="entry name" value="Cytochrome P450"/>
    <property type="match status" value="1"/>
</dbReference>
<dbReference type="PRINTS" id="PR00463">
    <property type="entry name" value="EP450I"/>
</dbReference>
<protein>
    <submittedName>
        <fullName evidence="2">Cytochrome P450</fullName>
    </submittedName>
</protein>
<dbReference type="Pfam" id="PF00067">
    <property type="entry name" value="p450"/>
    <property type="match status" value="2"/>
</dbReference>
<evidence type="ECO:0000313" key="2">
    <source>
        <dbReference type="EMBL" id="KAA0013817.1"/>
    </source>
</evidence>
<evidence type="ECO:0000256" key="1">
    <source>
        <dbReference type="PIRSR" id="PIRSR602401-1"/>
    </source>
</evidence>
<dbReference type="AlphaFoldDB" id="A0A7V7G2E0"/>
<dbReference type="InterPro" id="IPR036396">
    <property type="entry name" value="Cyt_P450_sf"/>
</dbReference>
<reference evidence="2 3" key="1">
    <citation type="submission" date="2019-08" db="EMBL/GenBank/DDBJ databases">
        <title>Bioinformatics analysis of the strain L3 and L5.</title>
        <authorList>
            <person name="Li X."/>
        </authorList>
    </citation>
    <scope>NUCLEOTIDE SEQUENCE [LARGE SCALE GENOMIC DNA]</scope>
    <source>
        <strain evidence="2 3">L5</strain>
    </source>
</reference>
<comment type="caution">
    <text evidence="2">The sequence shown here is derived from an EMBL/GenBank/DDBJ whole genome shotgun (WGS) entry which is preliminary data.</text>
</comment>
<dbReference type="GO" id="GO:0004497">
    <property type="term" value="F:monooxygenase activity"/>
    <property type="evidence" value="ECO:0007669"/>
    <property type="project" value="InterPro"/>
</dbReference>
<dbReference type="GO" id="GO:0005506">
    <property type="term" value="F:iron ion binding"/>
    <property type="evidence" value="ECO:0007669"/>
    <property type="project" value="InterPro"/>
</dbReference>
<dbReference type="RefSeq" id="WP_149327355.1">
    <property type="nucleotide sequence ID" value="NZ_VTPY01000002.1"/>
</dbReference>
<keyword evidence="3" id="KW-1185">Reference proteome</keyword>
<dbReference type="GO" id="GO:0016705">
    <property type="term" value="F:oxidoreductase activity, acting on paired donors, with incorporation or reduction of molecular oxygen"/>
    <property type="evidence" value="ECO:0007669"/>
    <property type="project" value="InterPro"/>
</dbReference>
<keyword evidence="1" id="KW-0349">Heme</keyword>
<dbReference type="PANTHER" id="PTHR24281">
    <property type="entry name" value="STEROID 21-HYDROXYLASE-RELATED"/>
    <property type="match status" value="1"/>
</dbReference>
<keyword evidence="1" id="KW-0479">Metal-binding</keyword>
<dbReference type="EMBL" id="VTPY01000002">
    <property type="protein sequence ID" value="KAA0013817.1"/>
    <property type="molecule type" value="Genomic_DNA"/>
</dbReference>
<keyword evidence="1" id="KW-0408">Iron</keyword>
<feature type="binding site" description="axial binding residue" evidence="1">
    <location>
        <position position="396"/>
    </location>
    <ligand>
        <name>heme</name>
        <dbReference type="ChEBI" id="CHEBI:30413"/>
    </ligand>
    <ligandPart>
        <name>Fe</name>
        <dbReference type="ChEBI" id="CHEBI:18248"/>
    </ligandPart>
</feature>
<dbReference type="Gene3D" id="1.10.630.10">
    <property type="entry name" value="Cytochrome P450"/>
    <property type="match status" value="1"/>
</dbReference>
<dbReference type="GO" id="GO:0020037">
    <property type="term" value="F:heme binding"/>
    <property type="evidence" value="ECO:0007669"/>
    <property type="project" value="InterPro"/>
</dbReference>
<gene>
    <name evidence="2" type="ORF">F0A17_05595</name>
</gene>
<sequence>MTRDSVQGTLPKASVAESLAVLNDVFVPNVAKGVLIRRPKVVGMAERLGLDRRAVHRLQQLNEKYGSGPLMLQVPGEKTMALVLDPAHVNRILEQSPEPFATAEQAKRSALEHFEPDMALVSHGSERAERRRFNEAVLQSECPVHGLGERFVKVAKEEADELLHTTRQRGDSLDWDTFFETWSRVVRRVVLGDTARDDHALTETLGKLRAAGNWGFMHPGRHHLRDALHERLCIYLKRAEPGSLAAEVARVPTNDITQPEHQVPQWLFAFDPAGMATFRTLALLAAHPEHARRAREEAANLEQHPTPELPYLRACVLESLRLWPTTPMVLRQSTETTLWENGAMPSDTSLLILAPYFHRDDRHLASANRFDPDLWLQPEGTGTWPLIPFSGGTGICPGRRLVLLVTSTVLARLLSHREFRLDPPSRLLSSKPMPPLLNNYDLKFTLGGY</sequence>
<evidence type="ECO:0000313" key="3">
    <source>
        <dbReference type="Proteomes" id="UP000486760"/>
    </source>
</evidence>
<comment type="cofactor">
    <cofactor evidence="1">
        <name>heme</name>
        <dbReference type="ChEBI" id="CHEBI:30413"/>
    </cofactor>
</comment>
<name>A0A7V7G2E0_9GAMM</name>
<accession>A0A7V7G2E0</accession>